<protein>
    <recommendedName>
        <fullName evidence="3">KaiC-like domain-containing protein</fullName>
    </recommendedName>
</protein>
<dbReference type="AlphaFoldDB" id="A0A3S3VC64"/>
<evidence type="ECO:0000313" key="4">
    <source>
        <dbReference type="EMBL" id="RWX73313.1"/>
    </source>
</evidence>
<evidence type="ECO:0000313" key="5">
    <source>
        <dbReference type="Proteomes" id="UP000288215"/>
    </source>
</evidence>
<evidence type="ECO:0000259" key="3">
    <source>
        <dbReference type="Pfam" id="PF06745"/>
    </source>
</evidence>
<reference evidence="4 5" key="1">
    <citation type="submission" date="2018-12" db="EMBL/GenBank/DDBJ databases">
        <title>The complete genome of the methanogenic archaea of the candidate phylum Verstraetearchaeota, obtained from the metagenome of underground thermal water.</title>
        <authorList>
            <person name="Kadnikov V.V."/>
            <person name="Mardanov A.V."/>
            <person name="Beletsky A.V."/>
            <person name="Karnachuk O.V."/>
            <person name="Ravin N.V."/>
        </authorList>
    </citation>
    <scope>NUCLEOTIDE SEQUENCE [LARGE SCALE GENOMIC DNA]</scope>
    <source>
        <strain evidence="4">Ch88</strain>
    </source>
</reference>
<dbReference type="PANTHER" id="PTHR43637">
    <property type="entry name" value="UPF0273 PROTEIN TM_0370"/>
    <property type="match status" value="1"/>
</dbReference>
<dbReference type="SUPFAM" id="SSF52540">
    <property type="entry name" value="P-loop containing nucleoside triphosphate hydrolases"/>
    <property type="match status" value="1"/>
</dbReference>
<dbReference type="EMBL" id="RXGA01000003">
    <property type="protein sequence ID" value="RWX73313.1"/>
    <property type="molecule type" value="Genomic_DNA"/>
</dbReference>
<name>A0A3S3VC64_METS7</name>
<comment type="caution">
    <text evidence="4">The sequence shown here is derived from an EMBL/GenBank/DDBJ whole genome shotgun (WGS) entry which is preliminary data.</text>
</comment>
<feature type="domain" description="KaiC-like" evidence="3">
    <location>
        <begin position="13"/>
        <end position="234"/>
    </location>
</feature>
<dbReference type="Proteomes" id="UP000288215">
    <property type="component" value="Unassembled WGS sequence"/>
</dbReference>
<proteinExistence type="predicted"/>
<dbReference type="GO" id="GO:0005524">
    <property type="term" value="F:ATP binding"/>
    <property type="evidence" value="ECO:0007669"/>
    <property type="project" value="UniProtKB-KW"/>
</dbReference>
<keyword evidence="2" id="KW-0067">ATP-binding</keyword>
<keyword evidence="1" id="KW-0547">Nucleotide-binding</keyword>
<gene>
    <name evidence="4" type="ORF">Metus_1287</name>
</gene>
<organism evidence="4 5">
    <name type="scientific">Methanosuratincola subterraneus</name>
    <dbReference type="NCBI Taxonomy" id="2593994"/>
    <lineage>
        <taxon>Archaea</taxon>
        <taxon>Thermoproteota</taxon>
        <taxon>Methanosuratincolia</taxon>
        <taxon>Candidatus Methanomethylicales</taxon>
        <taxon>Candidatus Methanomethylicaceae</taxon>
        <taxon>Candidatus Methanosuratincola (ex Vanwonterghem et al. 2016)</taxon>
    </lineage>
</organism>
<dbReference type="Gene3D" id="3.40.50.300">
    <property type="entry name" value="P-loop containing nucleotide triphosphate hydrolases"/>
    <property type="match status" value="1"/>
</dbReference>
<evidence type="ECO:0000256" key="1">
    <source>
        <dbReference type="ARBA" id="ARBA00022741"/>
    </source>
</evidence>
<dbReference type="InterPro" id="IPR027417">
    <property type="entry name" value="P-loop_NTPase"/>
</dbReference>
<accession>A0A3S3VC64</accession>
<sequence>MGAPSEQQAMIRMGTGELDRLIGGIPMPSMNLLEGENDTGKSVFAQDVAWGALSSGLTVRYVTTEMTVQSLVSQMESLSFSAKPHFILGKFKITAFHAKGINWDESIASNYLSVILNFIKKKGDANLVIFDSLTYIATHSSEKDLLNFLSELRNYVDQRGRCVFVTLHPFAFDNNLLIRIRSICDGHMVFKVKTLPSNETARTLEILKLRGAAKATNNLCTFKVEPGIGIRVLPFTQVKA</sequence>
<dbReference type="NCBIfam" id="NF004723">
    <property type="entry name" value="PRK06067.1"/>
    <property type="match status" value="1"/>
</dbReference>
<dbReference type="Pfam" id="PF06745">
    <property type="entry name" value="ATPase"/>
    <property type="match status" value="1"/>
</dbReference>
<dbReference type="InterPro" id="IPR014774">
    <property type="entry name" value="KaiC-like_dom"/>
</dbReference>
<dbReference type="PANTHER" id="PTHR43637:SF3">
    <property type="entry name" value="FLAGELLA-RELATED PROTEIN H-RELATED"/>
    <property type="match status" value="1"/>
</dbReference>
<evidence type="ECO:0000256" key="2">
    <source>
        <dbReference type="ARBA" id="ARBA00022840"/>
    </source>
</evidence>